<protein>
    <recommendedName>
        <fullName evidence="1">Tripeptidyl-peptidase II first Ig-like domain-containing protein</fullName>
    </recommendedName>
</protein>
<dbReference type="InterPro" id="IPR048383">
    <property type="entry name" value="TPPII_Ig-like-1"/>
</dbReference>
<dbReference type="AlphaFoldDB" id="A0AAD8MPW8"/>
<reference evidence="2" key="2">
    <citation type="submission" date="2023-05" db="EMBL/GenBank/DDBJ databases">
        <authorList>
            <person name="Schelkunov M.I."/>
        </authorList>
    </citation>
    <scope>NUCLEOTIDE SEQUENCE</scope>
    <source>
        <strain evidence="2">Hsosn_3</strain>
        <tissue evidence="2">Leaf</tissue>
    </source>
</reference>
<accession>A0AAD8MPW8</accession>
<sequence length="136" mass="15115">MTILTRKCYATGGSANPTINSQGNRYLAPNNPFAKEARKGHYIILLDYGLGAFAENCWMPRISAKGLQDPGTFVLRIIVDPTNLSDGLHYYEVYGVDCNAPWRGPLFRLPITITKPISVRSQLIYSQGGVYCQLTE</sequence>
<dbReference type="Gene3D" id="2.60.40.3170">
    <property type="match status" value="1"/>
</dbReference>
<comment type="caution">
    <text evidence="2">The sequence shown here is derived from an EMBL/GenBank/DDBJ whole genome shotgun (WGS) entry which is preliminary data.</text>
</comment>
<feature type="domain" description="Tripeptidyl-peptidase II first Ig-like" evidence="1">
    <location>
        <begin position="75"/>
        <end position="113"/>
    </location>
</feature>
<name>A0AAD8MPW8_9APIA</name>
<evidence type="ECO:0000313" key="3">
    <source>
        <dbReference type="Proteomes" id="UP001237642"/>
    </source>
</evidence>
<reference evidence="2" key="1">
    <citation type="submission" date="2023-02" db="EMBL/GenBank/DDBJ databases">
        <title>Genome of toxic invasive species Heracleum sosnowskyi carries increased number of genes despite the absence of recent whole-genome duplications.</title>
        <authorList>
            <person name="Schelkunov M."/>
            <person name="Shtratnikova V."/>
            <person name="Makarenko M."/>
            <person name="Klepikova A."/>
            <person name="Omelchenko D."/>
            <person name="Novikova G."/>
            <person name="Obukhova E."/>
            <person name="Bogdanov V."/>
            <person name="Penin A."/>
            <person name="Logacheva M."/>
        </authorList>
    </citation>
    <scope>NUCLEOTIDE SEQUENCE</scope>
    <source>
        <strain evidence="2">Hsosn_3</strain>
        <tissue evidence="2">Leaf</tissue>
    </source>
</reference>
<evidence type="ECO:0000259" key="1">
    <source>
        <dbReference type="Pfam" id="PF21223"/>
    </source>
</evidence>
<dbReference type="Proteomes" id="UP001237642">
    <property type="component" value="Unassembled WGS sequence"/>
</dbReference>
<evidence type="ECO:0000313" key="2">
    <source>
        <dbReference type="EMBL" id="KAK1385005.1"/>
    </source>
</evidence>
<proteinExistence type="predicted"/>
<dbReference type="Pfam" id="PF21223">
    <property type="entry name" value="TPPII_Ig-like-1"/>
    <property type="match status" value="1"/>
</dbReference>
<gene>
    <name evidence="2" type="ORF">POM88_022740</name>
</gene>
<dbReference type="InterPro" id="IPR046940">
    <property type="entry name" value="TPPII_Ig-like_sf"/>
</dbReference>
<organism evidence="2 3">
    <name type="scientific">Heracleum sosnowskyi</name>
    <dbReference type="NCBI Taxonomy" id="360622"/>
    <lineage>
        <taxon>Eukaryota</taxon>
        <taxon>Viridiplantae</taxon>
        <taxon>Streptophyta</taxon>
        <taxon>Embryophyta</taxon>
        <taxon>Tracheophyta</taxon>
        <taxon>Spermatophyta</taxon>
        <taxon>Magnoliopsida</taxon>
        <taxon>eudicotyledons</taxon>
        <taxon>Gunneridae</taxon>
        <taxon>Pentapetalae</taxon>
        <taxon>asterids</taxon>
        <taxon>campanulids</taxon>
        <taxon>Apiales</taxon>
        <taxon>Apiaceae</taxon>
        <taxon>Apioideae</taxon>
        <taxon>apioid superclade</taxon>
        <taxon>Tordylieae</taxon>
        <taxon>Tordyliinae</taxon>
        <taxon>Heracleum</taxon>
    </lineage>
</organism>
<dbReference type="EMBL" id="JAUIZM010000005">
    <property type="protein sequence ID" value="KAK1385005.1"/>
    <property type="molecule type" value="Genomic_DNA"/>
</dbReference>
<keyword evidence="3" id="KW-1185">Reference proteome</keyword>